<keyword evidence="2" id="KW-0805">Transcription regulation</keyword>
<dbReference type="Gene3D" id="1.10.1660.10">
    <property type="match status" value="1"/>
</dbReference>
<dbReference type="InterPro" id="IPR009061">
    <property type="entry name" value="DNA-bd_dom_put_sf"/>
</dbReference>
<dbReference type="InterPro" id="IPR047057">
    <property type="entry name" value="MerR_fam"/>
</dbReference>
<dbReference type="PRINTS" id="PR00040">
    <property type="entry name" value="HTHMERR"/>
</dbReference>
<feature type="domain" description="HTH merR-type" evidence="5">
    <location>
        <begin position="1"/>
        <end position="69"/>
    </location>
</feature>
<evidence type="ECO:0000313" key="7">
    <source>
        <dbReference type="Proteomes" id="UP000666369"/>
    </source>
</evidence>
<organism evidence="6 7">
    <name type="scientific">Duganella aceris</name>
    <dbReference type="NCBI Taxonomy" id="2703883"/>
    <lineage>
        <taxon>Bacteria</taxon>
        <taxon>Pseudomonadati</taxon>
        <taxon>Pseudomonadota</taxon>
        <taxon>Betaproteobacteria</taxon>
        <taxon>Burkholderiales</taxon>
        <taxon>Oxalobacteraceae</taxon>
        <taxon>Telluria group</taxon>
        <taxon>Duganella</taxon>
    </lineage>
</organism>
<keyword evidence="7" id="KW-1185">Reference proteome</keyword>
<sequence>MKIGELSRQSGLAASAIRFYEEQGLLAPISRTAAGYREYASNAVERLRLIQASKQMGFSLEIIRGLLSDNGKCSISKTMEQTGILLREVEAQQEALARQHQALTELRAMLNGEGVSERCRRHFATS</sequence>
<comment type="caution">
    <text evidence="6">The sequence shown here is derived from an EMBL/GenBank/DDBJ whole genome shotgun (WGS) entry which is preliminary data.</text>
</comment>
<protein>
    <submittedName>
        <fullName evidence="6">MerR family transcriptional regulator</fullName>
    </submittedName>
</protein>
<evidence type="ECO:0000259" key="5">
    <source>
        <dbReference type="PROSITE" id="PS50937"/>
    </source>
</evidence>
<dbReference type="SMART" id="SM00422">
    <property type="entry name" value="HTH_MERR"/>
    <property type="match status" value="1"/>
</dbReference>
<reference evidence="6 7" key="1">
    <citation type="submission" date="2020-01" db="EMBL/GenBank/DDBJ databases">
        <authorList>
            <person name="Lee S.D."/>
        </authorList>
    </citation>
    <scope>NUCLEOTIDE SEQUENCE [LARGE SCALE GENOMIC DNA]</scope>
    <source>
        <strain evidence="6 7">SAP-35</strain>
    </source>
</reference>
<gene>
    <name evidence="6" type="ORF">GW587_26995</name>
</gene>
<dbReference type="PANTHER" id="PTHR30204:SF69">
    <property type="entry name" value="MERR-FAMILY TRANSCRIPTIONAL REGULATOR"/>
    <property type="match status" value="1"/>
</dbReference>
<reference evidence="7" key="2">
    <citation type="submission" date="2023-07" db="EMBL/GenBank/DDBJ databases">
        <title>Duganella aceri sp. nov., isolated from tree sap.</title>
        <authorList>
            <person name="Kim I.S."/>
        </authorList>
    </citation>
    <scope>NUCLEOTIDE SEQUENCE [LARGE SCALE GENOMIC DNA]</scope>
    <source>
        <strain evidence="7">SAP-35</strain>
    </source>
</reference>
<proteinExistence type="predicted"/>
<evidence type="ECO:0000256" key="2">
    <source>
        <dbReference type="ARBA" id="ARBA00023015"/>
    </source>
</evidence>
<evidence type="ECO:0000313" key="6">
    <source>
        <dbReference type="EMBL" id="NGZ87895.1"/>
    </source>
</evidence>
<dbReference type="RefSeq" id="WP_166108016.1">
    <property type="nucleotide sequence ID" value="NZ_JAADJT010000015.1"/>
</dbReference>
<accession>A0ABX0FT72</accession>
<keyword evidence="4" id="KW-0804">Transcription</keyword>
<evidence type="ECO:0000256" key="3">
    <source>
        <dbReference type="ARBA" id="ARBA00023125"/>
    </source>
</evidence>
<dbReference type="EMBL" id="JAADJT010000015">
    <property type="protein sequence ID" value="NGZ87895.1"/>
    <property type="molecule type" value="Genomic_DNA"/>
</dbReference>
<dbReference type="Pfam" id="PF13411">
    <property type="entry name" value="MerR_1"/>
    <property type="match status" value="1"/>
</dbReference>
<dbReference type="InterPro" id="IPR000551">
    <property type="entry name" value="MerR-type_HTH_dom"/>
</dbReference>
<keyword evidence="1" id="KW-0678">Repressor</keyword>
<dbReference type="PROSITE" id="PS00552">
    <property type="entry name" value="HTH_MERR_1"/>
    <property type="match status" value="1"/>
</dbReference>
<dbReference type="PANTHER" id="PTHR30204">
    <property type="entry name" value="REDOX-CYCLING DRUG-SENSING TRANSCRIPTIONAL ACTIVATOR SOXR"/>
    <property type="match status" value="1"/>
</dbReference>
<dbReference type="SUPFAM" id="SSF46955">
    <property type="entry name" value="Putative DNA-binding domain"/>
    <property type="match status" value="1"/>
</dbReference>
<dbReference type="Proteomes" id="UP000666369">
    <property type="component" value="Unassembled WGS sequence"/>
</dbReference>
<evidence type="ECO:0000256" key="1">
    <source>
        <dbReference type="ARBA" id="ARBA00022491"/>
    </source>
</evidence>
<dbReference type="PROSITE" id="PS50937">
    <property type="entry name" value="HTH_MERR_2"/>
    <property type="match status" value="1"/>
</dbReference>
<keyword evidence="3" id="KW-0238">DNA-binding</keyword>
<evidence type="ECO:0000256" key="4">
    <source>
        <dbReference type="ARBA" id="ARBA00023163"/>
    </source>
</evidence>
<name>A0ABX0FT72_9BURK</name>